<feature type="domain" description="Haem-binding uptake Tiki superfamily ChaN" evidence="1">
    <location>
        <begin position="23"/>
        <end position="216"/>
    </location>
</feature>
<keyword evidence="2" id="KW-0449">Lipoprotein</keyword>
<dbReference type="Pfam" id="PF04187">
    <property type="entry name" value="Cofac_haem_bdg"/>
    <property type="match status" value="1"/>
</dbReference>
<sequence length="250" mass="28543">MQTEQLGYAIDLRSGEKLTATELAHRLATQKRVLLGELHDSPRHHQAQHWLLKQFISKRPQGSLALEMLAVNQQPLIDRIYAKSAVKKSEIYDLLQWKKSWNWDFYGDIVYHAFNTPYSLVATNLTNDEVQTILRGAVPLKGYVSTTPEVKKQIADLIANHHCADCIDVKYLQAMVEVQQFRDRRMAEKILQASTPALLIAGNHHVNRAFGVPLHLFDLSQQETATVVIVTDSVADFTQRNADYLWIIQE</sequence>
<name>A0ABW3IA33_9PAST</name>
<organism evidence="2 3">
    <name type="scientific">Seminibacterium arietis</name>
    <dbReference type="NCBI Taxonomy" id="1173502"/>
    <lineage>
        <taxon>Bacteria</taxon>
        <taxon>Pseudomonadati</taxon>
        <taxon>Pseudomonadota</taxon>
        <taxon>Gammaproteobacteria</taxon>
        <taxon>Pasteurellales</taxon>
        <taxon>Pasteurellaceae</taxon>
        <taxon>Seminibacterium</taxon>
    </lineage>
</organism>
<reference evidence="3" key="1">
    <citation type="journal article" date="2019" name="Int. J. Syst. Evol. Microbiol.">
        <title>The Global Catalogue of Microorganisms (GCM) 10K type strain sequencing project: providing services to taxonomists for standard genome sequencing and annotation.</title>
        <authorList>
            <consortium name="The Broad Institute Genomics Platform"/>
            <consortium name="The Broad Institute Genome Sequencing Center for Infectious Disease"/>
            <person name="Wu L."/>
            <person name="Ma J."/>
        </authorList>
    </citation>
    <scope>NUCLEOTIDE SEQUENCE [LARGE SCALE GENOMIC DNA]</scope>
    <source>
        <strain evidence="3">CCUG 61707</strain>
    </source>
</reference>
<dbReference type="Gene3D" id="1.10.8.760">
    <property type="entry name" value="Haem-binding uptake, Tiki superfamily, ChaN, domain 2"/>
    <property type="match status" value="1"/>
</dbReference>
<keyword evidence="3" id="KW-1185">Reference proteome</keyword>
<dbReference type="InterPro" id="IPR016773">
    <property type="entry name" value="Fe3_uptake_reg_CjrA_prd"/>
</dbReference>
<protein>
    <submittedName>
        <fullName evidence="2">ChaN family lipoprotein</fullName>
    </submittedName>
</protein>
<proteinExistence type="predicted"/>
<dbReference type="CDD" id="cd14727">
    <property type="entry name" value="ChanN-like"/>
    <property type="match status" value="1"/>
</dbReference>
<accession>A0ABW3IA33</accession>
<dbReference type="Gene3D" id="3.40.50.11550">
    <property type="match status" value="1"/>
</dbReference>
<evidence type="ECO:0000259" key="1">
    <source>
        <dbReference type="Pfam" id="PF04187"/>
    </source>
</evidence>
<dbReference type="Proteomes" id="UP001596996">
    <property type="component" value="Unassembled WGS sequence"/>
</dbReference>
<dbReference type="PIRSF" id="PIRSF020419">
    <property type="entry name" value="Fe_uptake_reg_CjrA_prd"/>
    <property type="match status" value="1"/>
</dbReference>
<dbReference type="InterPro" id="IPR007314">
    <property type="entry name" value="Cofac_haem-bd_dom"/>
</dbReference>
<evidence type="ECO:0000313" key="2">
    <source>
        <dbReference type="EMBL" id="MFD0966663.1"/>
    </source>
</evidence>
<comment type="caution">
    <text evidence="2">The sequence shown here is derived from an EMBL/GenBank/DDBJ whole genome shotgun (WGS) entry which is preliminary data.</text>
</comment>
<dbReference type="EMBL" id="JBHTJN010000012">
    <property type="protein sequence ID" value="MFD0966663.1"/>
    <property type="molecule type" value="Genomic_DNA"/>
</dbReference>
<evidence type="ECO:0000313" key="3">
    <source>
        <dbReference type="Proteomes" id="UP001596996"/>
    </source>
</evidence>
<dbReference type="SUPFAM" id="SSF159501">
    <property type="entry name" value="EreA/ChaN-like"/>
    <property type="match status" value="1"/>
</dbReference>
<gene>
    <name evidence="2" type="ORF">ACFQ02_07410</name>
</gene>
<dbReference type="RefSeq" id="WP_380821242.1">
    <property type="nucleotide sequence ID" value="NZ_JBHTJN010000012.1"/>
</dbReference>